<proteinExistence type="predicted"/>
<sequence length="222" mass="24959">MSIMISLLKNIVLGDILSRAAVFIIGVRNPSISARFLPTAKSGMLEWVPKPCTWQKTLFVEQKFKFDAPLPRLPQSSQSPPTKQVIKSVESWVFATMAKQFNYQLESNIAAMAKQASLPVSFLENANKVEAQKTKEGYLFYHQSQQLNYLKNVPRELRYLLSKTKHPPPPPTAFPSTSIAFITIHHLNLNPRPFSPFATTTISNTTPSHANTTSMLKSQHHP</sequence>
<evidence type="ECO:0000256" key="1">
    <source>
        <dbReference type="SAM" id="MobiDB-lite"/>
    </source>
</evidence>
<evidence type="ECO:0000313" key="3">
    <source>
        <dbReference type="Proteomes" id="UP000316621"/>
    </source>
</evidence>
<dbReference type="EMBL" id="CM010724">
    <property type="protein sequence ID" value="RZC81493.1"/>
    <property type="molecule type" value="Genomic_DNA"/>
</dbReference>
<name>A0A4Y7L7K8_PAPSO</name>
<gene>
    <name evidence="2" type="ORF">C5167_044076</name>
</gene>
<reference evidence="2 3" key="1">
    <citation type="journal article" date="2018" name="Science">
        <title>The opium poppy genome and morphinan production.</title>
        <authorList>
            <person name="Guo L."/>
            <person name="Winzer T."/>
            <person name="Yang X."/>
            <person name="Li Y."/>
            <person name="Ning Z."/>
            <person name="He Z."/>
            <person name="Teodor R."/>
            <person name="Lu Y."/>
            <person name="Bowser T.A."/>
            <person name="Graham I.A."/>
            <person name="Ye K."/>
        </authorList>
    </citation>
    <scope>NUCLEOTIDE SEQUENCE [LARGE SCALE GENOMIC DNA]</scope>
    <source>
        <strain evidence="3">cv. HN1</strain>
        <tissue evidence="2">Leaves</tissue>
    </source>
</reference>
<evidence type="ECO:0000313" key="2">
    <source>
        <dbReference type="EMBL" id="RZC81493.1"/>
    </source>
</evidence>
<feature type="region of interest" description="Disordered" evidence="1">
    <location>
        <begin position="202"/>
        <end position="222"/>
    </location>
</feature>
<accession>A0A4Y7L7K8</accession>
<protein>
    <submittedName>
        <fullName evidence="2">Uncharacterized protein</fullName>
    </submittedName>
</protein>
<dbReference type="Gramene" id="RZC81493">
    <property type="protein sequence ID" value="RZC81493"/>
    <property type="gene ID" value="C5167_044076"/>
</dbReference>
<dbReference type="Proteomes" id="UP000316621">
    <property type="component" value="Chromosome 10"/>
</dbReference>
<organism evidence="2 3">
    <name type="scientific">Papaver somniferum</name>
    <name type="common">Opium poppy</name>
    <dbReference type="NCBI Taxonomy" id="3469"/>
    <lineage>
        <taxon>Eukaryota</taxon>
        <taxon>Viridiplantae</taxon>
        <taxon>Streptophyta</taxon>
        <taxon>Embryophyta</taxon>
        <taxon>Tracheophyta</taxon>
        <taxon>Spermatophyta</taxon>
        <taxon>Magnoliopsida</taxon>
        <taxon>Ranunculales</taxon>
        <taxon>Papaveraceae</taxon>
        <taxon>Papaveroideae</taxon>
        <taxon>Papaver</taxon>
    </lineage>
</organism>
<keyword evidence="3" id="KW-1185">Reference proteome</keyword>
<dbReference type="AlphaFoldDB" id="A0A4Y7L7K8"/>